<evidence type="ECO:0008006" key="4">
    <source>
        <dbReference type="Google" id="ProtNLM"/>
    </source>
</evidence>
<protein>
    <recommendedName>
        <fullName evidence="4">Lysozyme</fullName>
    </recommendedName>
</protein>
<proteinExistence type="inferred from homology"/>
<dbReference type="RefSeq" id="WP_345129541.1">
    <property type="nucleotide sequence ID" value="NZ_BAABAT010000013.1"/>
</dbReference>
<comment type="caution">
    <text evidence="2">The sequence shown here is derived from an EMBL/GenBank/DDBJ whole genome shotgun (WGS) entry which is preliminary data.</text>
</comment>
<dbReference type="Pfam" id="PF01183">
    <property type="entry name" value="Glyco_hydro_25"/>
    <property type="match status" value="1"/>
</dbReference>
<reference evidence="3" key="1">
    <citation type="journal article" date="2019" name="Int. J. Syst. Evol. Microbiol.">
        <title>The Global Catalogue of Microorganisms (GCM) 10K type strain sequencing project: providing services to taxonomists for standard genome sequencing and annotation.</title>
        <authorList>
            <consortium name="The Broad Institute Genomics Platform"/>
            <consortium name="The Broad Institute Genome Sequencing Center for Infectious Disease"/>
            <person name="Wu L."/>
            <person name="Ma J."/>
        </authorList>
    </citation>
    <scope>NUCLEOTIDE SEQUENCE [LARGE SCALE GENOMIC DNA]</scope>
    <source>
        <strain evidence="3">JCM 17441</strain>
    </source>
</reference>
<name>A0ABP8DCG5_9ACTN</name>
<accession>A0ABP8DCG5</accession>
<keyword evidence="3" id="KW-1185">Reference proteome</keyword>
<comment type="similarity">
    <text evidence="1">Belongs to the glycosyl hydrolase 25 family.</text>
</comment>
<gene>
    <name evidence="2" type="ORF">GCM10022255_049700</name>
</gene>
<evidence type="ECO:0000313" key="3">
    <source>
        <dbReference type="Proteomes" id="UP001500620"/>
    </source>
</evidence>
<sequence>MTLHLFDIASYQEGIDLDVVRRAGFAIANVKTSQGVSYTFRHAGSYAREARARGMGLSCFHWLDNTASGSAQADHCWRTLGPIVRECGPVAVQVDNEDIPRPATWAITRDFVHAMADKLGHLPYMYTGDWWATDGGRAHWDVHSLTPWLMAAPNRGYLGFYPGDQSPHWRAGYWGYTDLALMQYAVSPIEGAGGDNISKTAIRDPAVWPAISGAASIPNLRAAGGNDMAIIAKGADGQHYLCFTGGFRSYKIDRGHIADLRYLAEQGAFTLAHGQDGVDWEGGGWIRKGWSAEIFGPVDTGPAPAAVQVQLDPAALQTLSGQIAQAVAAELAALRTVPAAREATPAERISLDGAADH</sequence>
<dbReference type="SUPFAM" id="SSF51445">
    <property type="entry name" value="(Trans)glycosidases"/>
    <property type="match status" value="1"/>
</dbReference>
<dbReference type="Proteomes" id="UP001500620">
    <property type="component" value="Unassembled WGS sequence"/>
</dbReference>
<evidence type="ECO:0000256" key="1">
    <source>
        <dbReference type="ARBA" id="ARBA00010646"/>
    </source>
</evidence>
<dbReference type="EMBL" id="BAABAT010000013">
    <property type="protein sequence ID" value="GAA4252538.1"/>
    <property type="molecule type" value="Genomic_DNA"/>
</dbReference>
<dbReference type="InterPro" id="IPR017853">
    <property type="entry name" value="GH"/>
</dbReference>
<dbReference type="Gene3D" id="3.20.20.80">
    <property type="entry name" value="Glycosidases"/>
    <property type="match status" value="1"/>
</dbReference>
<dbReference type="InterPro" id="IPR002053">
    <property type="entry name" value="Glyco_hydro_25"/>
</dbReference>
<organism evidence="2 3">
    <name type="scientific">Dactylosporangium darangshiense</name>
    <dbReference type="NCBI Taxonomy" id="579108"/>
    <lineage>
        <taxon>Bacteria</taxon>
        <taxon>Bacillati</taxon>
        <taxon>Actinomycetota</taxon>
        <taxon>Actinomycetes</taxon>
        <taxon>Micromonosporales</taxon>
        <taxon>Micromonosporaceae</taxon>
        <taxon>Dactylosporangium</taxon>
    </lineage>
</organism>
<evidence type="ECO:0000313" key="2">
    <source>
        <dbReference type="EMBL" id="GAA4252538.1"/>
    </source>
</evidence>